<keyword evidence="1" id="KW-0812">Transmembrane</keyword>
<keyword evidence="1" id="KW-1133">Transmembrane helix</keyword>
<reference evidence="2 3" key="1">
    <citation type="submission" date="2018-06" db="EMBL/GenBank/DDBJ databases">
        <title>Comparative genomics reveals the genomic features of Rhizophagus irregularis, R. cerebriforme, R. diaphanum and Gigaspora rosea, and their symbiotic lifestyle signature.</title>
        <authorList>
            <person name="Morin E."/>
            <person name="San Clemente H."/>
            <person name="Chen E.C.H."/>
            <person name="De La Providencia I."/>
            <person name="Hainaut M."/>
            <person name="Kuo A."/>
            <person name="Kohler A."/>
            <person name="Murat C."/>
            <person name="Tang N."/>
            <person name="Roy S."/>
            <person name="Loubradou J."/>
            <person name="Henrissat B."/>
            <person name="Grigoriev I.V."/>
            <person name="Corradi N."/>
            <person name="Roux C."/>
            <person name="Martin F.M."/>
        </authorList>
    </citation>
    <scope>NUCLEOTIDE SEQUENCE [LARGE SCALE GENOMIC DNA]</scope>
    <source>
        <strain evidence="2 3">DAOM 227022</strain>
    </source>
</reference>
<name>A0A397SQS7_9GLOM</name>
<dbReference type="OrthoDB" id="2391857at2759"/>
<gene>
    <name evidence="2" type="ORF">C1645_774759</name>
</gene>
<comment type="caution">
    <text evidence="2">The sequence shown here is derived from an EMBL/GenBank/DDBJ whole genome shotgun (WGS) entry which is preliminary data.</text>
</comment>
<protein>
    <submittedName>
        <fullName evidence="2">Uncharacterized protein</fullName>
    </submittedName>
</protein>
<keyword evidence="3" id="KW-1185">Reference proteome</keyword>
<evidence type="ECO:0000313" key="2">
    <source>
        <dbReference type="EMBL" id="RIA88483.1"/>
    </source>
</evidence>
<keyword evidence="1" id="KW-0472">Membrane</keyword>
<dbReference type="Proteomes" id="UP000265703">
    <property type="component" value="Unassembled WGS sequence"/>
</dbReference>
<evidence type="ECO:0000256" key="1">
    <source>
        <dbReference type="SAM" id="Phobius"/>
    </source>
</evidence>
<evidence type="ECO:0000313" key="3">
    <source>
        <dbReference type="Proteomes" id="UP000265703"/>
    </source>
</evidence>
<accession>A0A397SQS7</accession>
<dbReference type="AlphaFoldDB" id="A0A397SQS7"/>
<sequence>MSVLTLKKHIAYLILLVVYLLSLSMTIVCLVFAIKKRQSFLDMNLITKNDMIEILYLFLIVATIISAMISMCCSLTSNEPHILGDGGAALVQFILAIVWIILPAAYTVLSKDELGDIPLSCPKSLIDNDLLLYACIKRRTNIIFMWINSGIMILSTFILCFCFYGLKIQSEEEILVGIPISISASEASTPPVLKRINPFDHSGSAFFGKKKREN</sequence>
<proteinExistence type="predicted"/>
<organism evidence="2 3">
    <name type="scientific">Glomus cerebriforme</name>
    <dbReference type="NCBI Taxonomy" id="658196"/>
    <lineage>
        <taxon>Eukaryota</taxon>
        <taxon>Fungi</taxon>
        <taxon>Fungi incertae sedis</taxon>
        <taxon>Mucoromycota</taxon>
        <taxon>Glomeromycotina</taxon>
        <taxon>Glomeromycetes</taxon>
        <taxon>Glomerales</taxon>
        <taxon>Glomeraceae</taxon>
        <taxon>Glomus</taxon>
    </lineage>
</organism>
<feature type="transmembrane region" description="Helical" evidence="1">
    <location>
        <begin position="89"/>
        <end position="109"/>
    </location>
</feature>
<feature type="transmembrane region" description="Helical" evidence="1">
    <location>
        <begin position="143"/>
        <end position="166"/>
    </location>
</feature>
<feature type="transmembrane region" description="Helical" evidence="1">
    <location>
        <begin position="12"/>
        <end position="34"/>
    </location>
</feature>
<feature type="transmembrane region" description="Helical" evidence="1">
    <location>
        <begin position="54"/>
        <end position="77"/>
    </location>
</feature>
<dbReference type="EMBL" id="QKYT01000261">
    <property type="protein sequence ID" value="RIA88483.1"/>
    <property type="molecule type" value="Genomic_DNA"/>
</dbReference>